<name>A0AAV5CDW4_ELECO</name>
<organism evidence="1 2">
    <name type="scientific">Eleusine coracana subsp. coracana</name>
    <dbReference type="NCBI Taxonomy" id="191504"/>
    <lineage>
        <taxon>Eukaryota</taxon>
        <taxon>Viridiplantae</taxon>
        <taxon>Streptophyta</taxon>
        <taxon>Embryophyta</taxon>
        <taxon>Tracheophyta</taxon>
        <taxon>Spermatophyta</taxon>
        <taxon>Magnoliopsida</taxon>
        <taxon>Liliopsida</taxon>
        <taxon>Poales</taxon>
        <taxon>Poaceae</taxon>
        <taxon>PACMAD clade</taxon>
        <taxon>Chloridoideae</taxon>
        <taxon>Cynodonteae</taxon>
        <taxon>Eleusininae</taxon>
        <taxon>Eleusine</taxon>
    </lineage>
</organism>
<dbReference type="AlphaFoldDB" id="A0AAV5CDW4"/>
<accession>A0AAV5CDW4</accession>
<comment type="caution">
    <text evidence="1">The sequence shown here is derived from an EMBL/GenBank/DDBJ whole genome shotgun (WGS) entry which is preliminary data.</text>
</comment>
<reference evidence="1" key="1">
    <citation type="journal article" date="2018" name="DNA Res.">
        <title>Multiple hybrid de novo genome assembly of finger millet, an orphan allotetraploid crop.</title>
        <authorList>
            <person name="Hatakeyama M."/>
            <person name="Aluri S."/>
            <person name="Balachadran M.T."/>
            <person name="Sivarajan S.R."/>
            <person name="Patrignani A."/>
            <person name="Gruter S."/>
            <person name="Poveda L."/>
            <person name="Shimizu-Inatsugi R."/>
            <person name="Baeten J."/>
            <person name="Francoijs K.J."/>
            <person name="Nataraja K.N."/>
            <person name="Reddy Y.A.N."/>
            <person name="Phadnis S."/>
            <person name="Ravikumar R.L."/>
            <person name="Schlapbach R."/>
            <person name="Sreeman S.M."/>
            <person name="Shimizu K.K."/>
        </authorList>
    </citation>
    <scope>NUCLEOTIDE SEQUENCE</scope>
</reference>
<gene>
    <name evidence="1" type="primary">ga13048</name>
    <name evidence="1" type="ORF">PR202_ga13048</name>
</gene>
<evidence type="ECO:0000313" key="2">
    <source>
        <dbReference type="Proteomes" id="UP001054889"/>
    </source>
</evidence>
<protein>
    <submittedName>
        <fullName evidence="1">Uncharacterized protein</fullName>
    </submittedName>
</protein>
<keyword evidence="2" id="KW-1185">Reference proteome</keyword>
<reference evidence="1" key="2">
    <citation type="submission" date="2021-12" db="EMBL/GenBank/DDBJ databases">
        <title>Resequencing data analysis of finger millet.</title>
        <authorList>
            <person name="Hatakeyama M."/>
            <person name="Aluri S."/>
            <person name="Balachadran M.T."/>
            <person name="Sivarajan S.R."/>
            <person name="Poveda L."/>
            <person name="Shimizu-Inatsugi R."/>
            <person name="Schlapbach R."/>
            <person name="Sreeman S.M."/>
            <person name="Shimizu K.K."/>
        </authorList>
    </citation>
    <scope>NUCLEOTIDE SEQUENCE</scope>
</reference>
<proteinExistence type="predicted"/>
<evidence type="ECO:0000313" key="1">
    <source>
        <dbReference type="EMBL" id="GJM96231.1"/>
    </source>
</evidence>
<sequence length="95" mass="10630">MPEQEDRRRCPRRRSPDLERLRRMYMGGEWGSSHGDAAYEEIRGISSQAQSWDDKGCQESGPRIWAVIAGLPESSSVPIWAVIAGLARVQLSSSN</sequence>
<dbReference type="EMBL" id="BQKI01000006">
    <property type="protein sequence ID" value="GJM96231.1"/>
    <property type="molecule type" value="Genomic_DNA"/>
</dbReference>
<dbReference type="Proteomes" id="UP001054889">
    <property type="component" value="Unassembled WGS sequence"/>
</dbReference>